<evidence type="ECO:0000259" key="3">
    <source>
        <dbReference type="Pfam" id="PF13800"/>
    </source>
</evidence>
<dbReference type="Pfam" id="PF13800">
    <property type="entry name" value="Sigma_reg_N"/>
    <property type="match status" value="1"/>
</dbReference>
<dbReference type="InterPro" id="IPR025672">
    <property type="entry name" value="Sigma_reg_C_dom"/>
</dbReference>
<dbReference type="Proteomes" id="UP001224139">
    <property type="component" value="Unassembled WGS sequence"/>
</dbReference>
<keyword evidence="1" id="KW-1133">Transmembrane helix</keyword>
<evidence type="ECO:0000313" key="4">
    <source>
        <dbReference type="EMBL" id="MDM5439362.1"/>
    </source>
</evidence>
<evidence type="ECO:0000313" key="5">
    <source>
        <dbReference type="Proteomes" id="UP001224139"/>
    </source>
</evidence>
<accession>A0ABT7R8V6</accession>
<organism evidence="4 5">
    <name type="scientific">Bacillus hominis</name>
    <dbReference type="NCBI Taxonomy" id="2817478"/>
    <lineage>
        <taxon>Bacteria</taxon>
        <taxon>Bacillati</taxon>
        <taxon>Bacillota</taxon>
        <taxon>Bacilli</taxon>
        <taxon>Bacillales</taxon>
        <taxon>Bacillaceae</taxon>
        <taxon>Bacillus</taxon>
        <taxon>Bacillus cereus group</taxon>
    </lineage>
</organism>
<gene>
    <name evidence="4" type="ORF">QUG02_14805</name>
</gene>
<keyword evidence="5" id="KW-1185">Reference proteome</keyword>
<reference evidence="4 5" key="1">
    <citation type="submission" date="2023-06" db="EMBL/GenBank/DDBJ databases">
        <title>Comparative genomics of Bacillaceae isolates and their secondary metabolite potential.</title>
        <authorList>
            <person name="Song L."/>
            <person name="Nielsen L.J."/>
            <person name="Mohite O."/>
            <person name="Xu X."/>
            <person name="Weber T."/>
            <person name="Kovacs A.T."/>
        </authorList>
    </citation>
    <scope>NUCLEOTIDE SEQUENCE [LARGE SCALE GENOMIC DNA]</scope>
    <source>
        <strain evidence="4 5">DX2.1</strain>
    </source>
</reference>
<sequence length="341" mass="39011">MTNDKPHSEQEDYKDLLQEALHQRPASLPDGKQEQVLKIGKKRARITNVLIVFTFLLLIQPILYVSTLLYYVFAPTNAMEIRNVVNQTLSVTEPNVFMKERDMEQTLLPLSLQLHFDLYKRVGKKDIRIGEEKTYYLLSKATKVSREYTTDEKIPEVSYIDNEVLSHPNNYNVSYNSSEEAQVLKGLPQESVVEAFVSFRELLSVQEVENMFPTIDIVWYAVNTGLEEKQKNDEGMYVAPIGFPADMISTSPSGPFLSDSPHEEQFIGVLKSLQKHENLAVKLSRSKTLELSKRISFLEKNGIKTYGAVVTGPKGEVEKLMSHEKVRKLKVGEARLWNWHS</sequence>
<feature type="transmembrane region" description="Helical" evidence="1">
    <location>
        <begin position="49"/>
        <end position="73"/>
    </location>
</feature>
<dbReference type="Pfam" id="PF13791">
    <property type="entry name" value="Sigma_reg_C"/>
    <property type="match status" value="1"/>
</dbReference>
<feature type="domain" description="Sigma factor regulator C-terminal" evidence="2">
    <location>
        <begin position="184"/>
        <end position="333"/>
    </location>
</feature>
<keyword evidence="1" id="KW-0812">Transmembrane</keyword>
<dbReference type="EMBL" id="JAUCFG010000002">
    <property type="protein sequence ID" value="MDM5439362.1"/>
    <property type="molecule type" value="Genomic_DNA"/>
</dbReference>
<name>A0ABT7R8V6_9BACI</name>
<evidence type="ECO:0000256" key="1">
    <source>
        <dbReference type="SAM" id="Phobius"/>
    </source>
</evidence>
<dbReference type="InterPro" id="IPR029101">
    <property type="entry name" value="Sigma_reg_N"/>
</dbReference>
<evidence type="ECO:0000259" key="2">
    <source>
        <dbReference type="Pfam" id="PF13791"/>
    </source>
</evidence>
<keyword evidence="1" id="KW-0472">Membrane</keyword>
<protein>
    <submittedName>
        <fullName evidence="4">Anti-sigma factor</fullName>
    </submittedName>
</protein>
<proteinExistence type="predicted"/>
<dbReference type="RefSeq" id="WP_289359578.1">
    <property type="nucleotide sequence ID" value="NZ_JAUCFG010000002.1"/>
</dbReference>
<feature type="domain" description="Sigma factor regulator N-terminal" evidence="3">
    <location>
        <begin position="35"/>
        <end position="127"/>
    </location>
</feature>
<comment type="caution">
    <text evidence="4">The sequence shown here is derived from an EMBL/GenBank/DDBJ whole genome shotgun (WGS) entry which is preliminary data.</text>
</comment>